<organism evidence="8 9">
    <name type="scientific">Tautonia plasticadhaerens</name>
    <dbReference type="NCBI Taxonomy" id="2527974"/>
    <lineage>
        <taxon>Bacteria</taxon>
        <taxon>Pseudomonadati</taxon>
        <taxon>Planctomycetota</taxon>
        <taxon>Planctomycetia</taxon>
        <taxon>Isosphaerales</taxon>
        <taxon>Isosphaeraceae</taxon>
        <taxon>Tautonia</taxon>
    </lineage>
</organism>
<name>A0A518HF88_9BACT</name>
<evidence type="ECO:0000256" key="5">
    <source>
        <dbReference type="ARBA" id="ARBA00022777"/>
    </source>
</evidence>
<dbReference type="InterPro" id="IPR027417">
    <property type="entry name" value="P-loop_NTPase"/>
</dbReference>
<dbReference type="Pfam" id="PF06745">
    <property type="entry name" value="ATPase"/>
    <property type="match status" value="2"/>
</dbReference>
<evidence type="ECO:0000259" key="7">
    <source>
        <dbReference type="PROSITE" id="PS51146"/>
    </source>
</evidence>
<keyword evidence="9" id="KW-1185">Reference proteome</keyword>
<dbReference type="RefSeq" id="WP_231749941.1">
    <property type="nucleotide sequence ID" value="NZ_CP036429.1"/>
</dbReference>
<gene>
    <name evidence="8" type="primary">kaiC_1</name>
    <name evidence="8" type="ORF">ElP_74690</name>
</gene>
<keyword evidence="3 8" id="KW-0808">Transferase</keyword>
<keyword evidence="2" id="KW-0597">Phosphoprotein</keyword>
<evidence type="ECO:0000256" key="1">
    <source>
        <dbReference type="ARBA" id="ARBA00012513"/>
    </source>
</evidence>
<dbReference type="PANTHER" id="PTHR42926:SF1">
    <property type="entry name" value="CIRCADIAN CLOCK OSCILLATOR PROTEIN KAIC 1"/>
    <property type="match status" value="1"/>
</dbReference>
<evidence type="ECO:0000313" key="9">
    <source>
        <dbReference type="Proteomes" id="UP000317835"/>
    </source>
</evidence>
<keyword evidence="8" id="KW-0614">Plasmid</keyword>
<dbReference type="PIRSF" id="PIRSF039117">
    <property type="entry name" value="KaiC"/>
    <property type="match status" value="1"/>
</dbReference>
<feature type="domain" description="KaiC" evidence="7">
    <location>
        <begin position="242"/>
        <end position="475"/>
    </location>
</feature>
<protein>
    <recommendedName>
        <fullName evidence="1">non-specific serine/threonine protein kinase</fullName>
        <ecNumber evidence="1">2.7.11.1</ecNumber>
    </recommendedName>
</protein>
<keyword evidence="5 8" id="KW-0418">Kinase</keyword>
<evidence type="ECO:0000313" key="8">
    <source>
        <dbReference type="EMBL" id="QDV39501.1"/>
    </source>
</evidence>
<dbReference type="Proteomes" id="UP000317835">
    <property type="component" value="Plasmid pElP_3"/>
</dbReference>
<sequence length="497" mass="54431">MQVEWATTGVEGLDQVLGGGLPRENVYLVQGASGSGKTTLGLQFLLEGLRLGESALYVGTSETRQTLAAIARGHGWSLDGIGVHLHDGRDSGSAEVEQTMLHPAEVELPRTVEAMLEVVDALKPDRLVIDSLAELRAMAREDRWYRRQLRMLQDHFRDSRCTALLVEIPEGDRPAIKSIVGGTIELDSTTPAYGPDRRRLRVAKIRGQGFATGYHDYKIRRGGLVVYPRLVAAEHRQRFEPERISSGLPALDAMLGGGIDRGTSTLLLGQAGTGKSLIATHYAVAAADRGERSALYLFDERIQTLEQRSEGVGLPLRRLVDEGLVEIRQVDPSELTPGEFSHLVRQSVEDRGVRLVVIDSLNGYSQAMPEERFLTVYLHELSCFLNQQGVASLYVLAQHGIGSMLTPQEFDVSYIADSVLLFRHFEHAGAIRKAISVYKHRTSAHETTIRELRVGAGGIAIGEPLLAFRGVLTGCPDYVARTLEPPGTDRGDGTDGR</sequence>
<dbReference type="InterPro" id="IPR030665">
    <property type="entry name" value="KaiC"/>
</dbReference>
<dbReference type="PANTHER" id="PTHR42926">
    <property type="match status" value="1"/>
</dbReference>
<dbReference type="KEGG" id="tpla:ElP_74690"/>
<accession>A0A518HF88</accession>
<evidence type="ECO:0000256" key="2">
    <source>
        <dbReference type="ARBA" id="ARBA00022553"/>
    </source>
</evidence>
<dbReference type="GO" id="GO:0004674">
    <property type="term" value="F:protein serine/threonine kinase activity"/>
    <property type="evidence" value="ECO:0007669"/>
    <property type="project" value="UniProtKB-EC"/>
</dbReference>
<dbReference type="GO" id="GO:0005524">
    <property type="term" value="F:ATP binding"/>
    <property type="evidence" value="ECO:0007669"/>
    <property type="project" value="InterPro"/>
</dbReference>
<evidence type="ECO:0000256" key="4">
    <source>
        <dbReference type="ARBA" id="ARBA00022737"/>
    </source>
</evidence>
<dbReference type="GO" id="GO:0016787">
    <property type="term" value="F:hydrolase activity"/>
    <property type="evidence" value="ECO:0007669"/>
    <property type="project" value="UniProtKB-KW"/>
</dbReference>
<dbReference type="InterPro" id="IPR051347">
    <property type="entry name" value="Circadian_clock_KaiC-rel"/>
</dbReference>
<dbReference type="InterPro" id="IPR010624">
    <property type="entry name" value="KaiC_dom"/>
</dbReference>
<keyword evidence="4" id="KW-0677">Repeat</keyword>
<dbReference type="AlphaFoldDB" id="A0A518HF88"/>
<reference evidence="8 9" key="1">
    <citation type="submission" date="2019-02" db="EMBL/GenBank/DDBJ databases">
        <title>Deep-cultivation of Planctomycetes and their phenomic and genomic characterization uncovers novel biology.</title>
        <authorList>
            <person name="Wiegand S."/>
            <person name="Jogler M."/>
            <person name="Boedeker C."/>
            <person name="Pinto D."/>
            <person name="Vollmers J."/>
            <person name="Rivas-Marin E."/>
            <person name="Kohn T."/>
            <person name="Peeters S.H."/>
            <person name="Heuer A."/>
            <person name="Rast P."/>
            <person name="Oberbeckmann S."/>
            <person name="Bunk B."/>
            <person name="Jeske O."/>
            <person name="Meyerdierks A."/>
            <person name="Storesund J.E."/>
            <person name="Kallscheuer N."/>
            <person name="Luecker S."/>
            <person name="Lage O.M."/>
            <person name="Pohl T."/>
            <person name="Merkel B.J."/>
            <person name="Hornburger P."/>
            <person name="Mueller R.-W."/>
            <person name="Bruemmer F."/>
            <person name="Labrenz M."/>
            <person name="Spormann A.M."/>
            <person name="Op den Camp H."/>
            <person name="Overmann J."/>
            <person name="Amann R."/>
            <person name="Jetten M.S.M."/>
            <person name="Mascher T."/>
            <person name="Medema M.H."/>
            <person name="Devos D.P."/>
            <person name="Kaster A.-K."/>
            <person name="Ovreas L."/>
            <person name="Rohde M."/>
            <person name="Galperin M.Y."/>
            <person name="Jogler C."/>
        </authorList>
    </citation>
    <scope>NUCLEOTIDE SEQUENCE [LARGE SCALE GENOMIC DNA]</scope>
    <source>
        <strain evidence="8 9">ElP</strain>
        <plasmid evidence="9">pelp_3</plasmid>
    </source>
</reference>
<dbReference type="EMBL" id="CP036429">
    <property type="protein sequence ID" value="QDV39501.1"/>
    <property type="molecule type" value="Genomic_DNA"/>
</dbReference>
<proteinExistence type="predicted"/>
<dbReference type="EC" id="2.7.11.1" evidence="1"/>
<dbReference type="Gene3D" id="3.40.50.300">
    <property type="entry name" value="P-loop containing nucleotide triphosphate hydrolases"/>
    <property type="match status" value="2"/>
</dbReference>
<feature type="domain" description="KaiC" evidence="7">
    <location>
        <begin position="4"/>
        <end position="240"/>
    </location>
</feature>
<keyword evidence="6" id="KW-0378">Hydrolase</keyword>
<evidence type="ECO:0000256" key="6">
    <source>
        <dbReference type="ARBA" id="ARBA00022801"/>
    </source>
</evidence>
<dbReference type="SUPFAM" id="SSF52540">
    <property type="entry name" value="P-loop containing nucleoside triphosphate hydrolases"/>
    <property type="match status" value="2"/>
</dbReference>
<geneLocation type="plasmid" evidence="9">
    <name>pelp_3</name>
</geneLocation>
<evidence type="ECO:0000256" key="3">
    <source>
        <dbReference type="ARBA" id="ARBA00022679"/>
    </source>
</evidence>
<dbReference type="PROSITE" id="PS51146">
    <property type="entry name" value="KAIC"/>
    <property type="match status" value="2"/>
</dbReference>
<dbReference type="InterPro" id="IPR014774">
    <property type="entry name" value="KaiC-like_dom"/>
</dbReference>